<keyword evidence="3" id="KW-1185">Reference proteome</keyword>
<protein>
    <submittedName>
        <fullName evidence="2">Uncharacterized protein</fullName>
    </submittedName>
</protein>
<dbReference type="Proteomes" id="UP000001307">
    <property type="component" value="Unassembled WGS sequence"/>
</dbReference>
<dbReference type="AlphaFoldDB" id="E4X293"/>
<feature type="compositionally biased region" description="Pro residues" evidence="1">
    <location>
        <begin position="8"/>
        <end position="23"/>
    </location>
</feature>
<evidence type="ECO:0000313" key="2">
    <source>
        <dbReference type="EMBL" id="CBY07411.1"/>
    </source>
</evidence>
<evidence type="ECO:0000313" key="3">
    <source>
        <dbReference type="Proteomes" id="UP000001307"/>
    </source>
</evidence>
<organism evidence="2 3">
    <name type="scientific">Oikopleura dioica</name>
    <name type="common">Tunicate</name>
    <dbReference type="NCBI Taxonomy" id="34765"/>
    <lineage>
        <taxon>Eukaryota</taxon>
        <taxon>Metazoa</taxon>
        <taxon>Chordata</taxon>
        <taxon>Tunicata</taxon>
        <taxon>Appendicularia</taxon>
        <taxon>Copelata</taxon>
        <taxon>Oikopleuridae</taxon>
        <taxon>Oikopleura</taxon>
    </lineage>
</organism>
<accession>E4X293</accession>
<reference evidence="2 3" key="1">
    <citation type="journal article" date="2010" name="Science">
        <title>Plasticity of animal genome architecture unmasked by rapid evolution of a pelagic tunicate.</title>
        <authorList>
            <person name="Denoeud F."/>
            <person name="Henriet S."/>
            <person name="Mungpakdee S."/>
            <person name="Aury J.M."/>
            <person name="Da Silva C."/>
            <person name="Brinkmann H."/>
            <person name="Mikhaleva J."/>
            <person name="Olsen L.C."/>
            <person name="Jubin C."/>
            <person name="Canestro C."/>
            <person name="Bouquet J.M."/>
            <person name="Danks G."/>
            <person name="Poulain J."/>
            <person name="Campsteijn C."/>
            <person name="Adamski M."/>
            <person name="Cross I."/>
            <person name="Yadetie F."/>
            <person name="Muffato M."/>
            <person name="Louis A."/>
            <person name="Butcher S."/>
            <person name="Tsagkogeorga G."/>
            <person name="Konrad A."/>
            <person name="Singh S."/>
            <person name="Jensen M.F."/>
            <person name="Cong E.H."/>
            <person name="Eikeseth-Otteraa H."/>
            <person name="Noel B."/>
            <person name="Anthouard V."/>
            <person name="Porcel B.M."/>
            <person name="Kachouri-Lafond R."/>
            <person name="Nishino A."/>
            <person name="Ugolini M."/>
            <person name="Chourrout P."/>
            <person name="Nishida H."/>
            <person name="Aasland R."/>
            <person name="Huzurbazar S."/>
            <person name="Westhof E."/>
            <person name="Delsuc F."/>
            <person name="Lehrach H."/>
            <person name="Reinhardt R."/>
            <person name="Weissenbach J."/>
            <person name="Roy S.W."/>
            <person name="Artiguenave F."/>
            <person name="Postlethwait J.H."/>
            <person name="Manak J.R."/>
            <person name="Thompson E.M."/>
            <person name="Jaillon O."/>
            <person name="Du Pasquier L."/>
            <person name="Boudinot P."/>
            <person name="Liberles D.A."/>
            <person name="Volff J.N."/>
            <person name="Philippe H."/>
            <person name="Lenhard B."/>
            <person name="Roest Crollius H."/>
            <person name="Wincker P."/>
            <person name="Chourrout D."/>
        </authorList>
    </citation>
    <scope>NUCLEOTIDE SEQUENCE [LARGE SCALE GENOMIC DNA]</scope>
</reference>
<evidence type="ECO:0000256" key="1">
    <source>
        <dbReference type="SAM" id="MobiDB-lite"/>
    </source>
</evidence>
<gene>
    <name evidence="2" type="ORF">GSOID_T00017088001</name>
</gene>
<dbReference type="InParanoid" id="E4X293"/>
<proteinExistence type="predicted"/>
<feature type="region of interest" description="Disordered" evidence="1">
    <location>
        <begin position="1"/>
        <end position="52"/>
    </location>
</feature>
<dbReference type="EMBL" id="FN653022">
    <property type="protein sequence ID" value="CBY07411.1"/>
    <property type="molecule type" value="Genomic_DNA"/>
</dbReference>
<name>E4X293_OIKDI</name>
<sequence length="300" mass="33273">MEQGYRVPTPPPADEPQPTPPAKPAVQNAEIKPKRAKTSFHEDSDDDDVATSDRQHRELAAAAESDDARRVREKLELGVPPHLCFDLMGRLALIKQNSGSNSVVTWGKQLRAILQNISAINRPVSVAENETPGGYRSFPLTSACLRAAKELFTMSLTAPPEIGRLLLSLTIQWSPLESRLSGIRVKVTQLESVDAVKRFILENSIELRTSELVEQECAALNSVFEMAYGAAEAPDLPDENASKATWMIYGTRLHRGFKRAEGKLKEFTDGIAESARWTFDKLQRYLEKNSALKTVAMISQ</sequence>